<dbReference type="PANTHER" id="PTHR18964">
    <property type="entry name" value="ROK (REPRESSOR, ORF, KINASE) FAMILY"/>
    <property type="match status" value="1"/>
</dbReference>
<dbReference type="InterPro" id="IPR000600">
    <property type="entry name" value="ROK"/>
</dbReference>
<dbReference type="Pfam" id="PF00480">
    <property type="entry name" value="ROK"/>
    <property type="match status" value="1"/>
</dbReference>
<proteinExistence type="inferred from homology"/>
<comment type="caution">
    <text evidence="2">The sequence shown here is derived from an EMBL/GenBank/DDBJ whole genome shotgun (WGS) entry which is preliminary data.</text>
</comment>
<evidence type="ECO:0000256" key="1">
    <source>
        <dbReference type="ARBA" id="ARBA00006479"/>
    </source>
</evidence>
<dbReference type="SUPFAM" id="SSF53067">
    <property type="entry name" value="Actin-like ATPase domain"/>
    <property type="match status" value="1"/>
</dbReference>
<dbReference type="InterPro" id="IPR036388">
    <property type="entry name" value="WH-like_DNA-bd_sf"/>
</dbReference>
<organism evidence="2 3">
    <name type="scientific">Commensalibacter papalotli</name>
    <name type="common">ex Botero et al. 2024</name>
    <dbReference type="NCBI Taxonomy" id="2972766"/>
    <lineage>
        <taxon>Bacteria</taxon>
        <taxon>Pseudomonadati</taxon>
        <taxon>Pseudomonadota</taxon>
        <taxon>Alphaproteobacteria</taxon>
        <taxon>Acetobacterales</taxon>
        <taxon>Acetobacteraceae</taxon>
    </lineage>
</organism>
<dbReference type="EMBL" id="CAMXCH010000001">
    <property type="protein sequence ID" value="CAI3933491.1"/>
    <property type="molecule type" value="Genomic_DNA"/>
</dbReference>
<protein>
    <submittedName>
        <fullName evidence="2">May contain an N-terminal HTH domain (NagC) (PDB:1WOQ)</fullName>
    </submittedName>
</protein>
<reference evidence="2" key="1">
    <citation type="submission" date="2022-10" db="EMBL/GenBank/DDBJ databases">
        <authorList>
            <person name="Botero Cardona J."/>
        </authorList>
    </citation>
    <scope>NUCLEOTIDE SEQUENCE</scope>
    <source>
        <strain evidence="2">R-83534</strain>
    </source>
</reference>
<dbReference type="Gene3D" id="3.30.420.40">
    <property type="match status" value="2"/>
</dbReference>
<accession>A0ABM9HL93</accession>
<sequence length="390" mass="43038">MNDLNLYSNIHKQVRQSNGQIALQVLYQFGALSRADIARQMGLNRSSSGHIIVNLVNSGFVREIRKSDDQIAENSNRGRPGILLELVPEAVYFLGIEIGVTYITTILIDLTASIVDMRHQAFTCSEMGVENAIDESIKLAYSMCNEDIMNKLEGIGFSIPAQMNDKGYIFDAALLKWSNVDFLEIAKSKLLSSLPIAIENDANAFAIGAIYQSNISEGVTLFLVLESGVGGGIVIDGKLFRGGNGLAGEIGHLTIQDHHKEHKTLEAVISLEQLLSRYHDLSGKDNITIDMFIQYVNDREPMAVSLADEWAKYLGFALVQACRMIDPNKVILGGSMAKLYDLISTRVNTYIELYRDTPFPVPEIILNQNPELGSAYGAACILHQKFMSIT</sequence>
<dbReference type="SUPFAM" id="SSF46785">
    <property type="entry name" value="Winged helix' DNA-binding domain"/>
    <property type="match status" value="1"/>
</dbReference>
<dbReference type="PROSITE" id="PS01125">
    <property type="entry name" value="ROK"/>
    <property type="match status" value="1"/>
</dbReference>
<comment type="similarity">
    <text evidence="1">Belongs to the ROK (NagC/XylR) family.</text>
</comment>
<dbReference type="Gene3D" id="1.10.10.10">
    <property type="entry name" value="Winged helix-like DNA-binding domain superfamily/Winged helix DNA-binding domain"/>
    <property type="match status" value="1"/>
</dbReference>
<dbReference type="Proteomes" id="UP001154272">
    <property type="component" value="Unassembled WGS sequence"/>
</dbReference>
<keyword evidence="3" id="KW-1185">Reference proteome</keyword>
<gene>
    <name evidence="2" type="ORF">R83534S58_LOCUS681</name>
</gene>
<dbReference type="RefSeq" id="WP_282023477.1">
    <property type="nucleotide sequence ID" value="NZ_CAMXCH010000001.1"/>
</dbReference>
<dbReference type="PANTHER" id="PTHR18964:SF149">
    <property type="entry name" value="BIFUNCTIONAL UDP-N-ACETYLGLUCOSAMINE 2-EPIMERASE_N-ACETYLMANNOSAMINE KINASE"/>
    <property type="match status" value="1"/>
</dbReference>
<evidence type="ECO:0000313" key="2">
    <source>
        <dbReference type="EMBL" id="CAI3933491.1"/>
    </source>
</evidence>
<dbReference type="InterPro" id="IPR049874">
    <property type="entry name" value="ROK_cs"/>
</dbReference>
<name>A0ABM9HL93_9PROT</name>
<dbReference type="InterPro" id="IPR036390">
    <property type="entry name" value="WH_DNA-bd_sf"/>
</dbReference>
<evidence type="ECO:0000313" key="3">
    <source>
        <dbReference type="Proteomes" id="UP001154272"/>
    </source>
</evidence>
<dbReference type="InterPro" id="IPR043129">
    <property type="entry name" value="ATPase_NBD"/>
</dbReference>